<accession>A0A812QRZ2</accession>
<organism evidence="2 3">
    <name type="scientific">Symbiodinium necroappetens</name>
    <dbReference type="NCBI Taxonomy" id="1628268"/>
    <lineage>
        <taxon>Eukaryota</taxon>
        <taxon>Sar</taxon>
        <taxon>Alveolata</taxon>
        <taxon>Dinophyceae</taxon>
        <taxon>Suessiales</taxon>
        <taxon>Symbiodiniaceae</taxon>
        <taxon>Symbiodinium</taxon>
    </lineage>
</organism>
<keyword evidence="3" id="KW-1185">Reference proteome</keyword>
<dbReference type="OrthoDB" id="10333604at2759"/>
<dbReference type="Proteomes" id="UP000601435">
    <property type="component" value="Unassembled WGS sequence"/>
</dbReference>
<evidence type="ECO:0000313" key="3">
    <source>
        <dbReference type="Proteomes" id="UP000601435"/>
    </source>
</evidence>
<reference evidence="2" key="1">
    <citation type="submission" date="2021-02" db="EMBL/GenBank/DDBJ databases">
        <authorList>
            <person name="Dougan E. K."/>
            <person name="Rhodes N."/>
            <person name="Thang M."/>
            <person name="Chan C."/>
        </authorList>
    </citation>
    <scope>NUCLEOTIDE SEQUENCE</scope>
</reference>
<keyword evidence="1" id="KW-1133">Transmembrane helix</keyword>
<proteinExistence type="predicted"/>
<sequence>LEARGDASRALHVASRIDDLQVVHMLLYRHCDKITTQAYRASLVAASTCHNAKILWRLLRVEKLGFFDWGWALAVLASLAGTWKRLRRSAIFAAVFGLSCLASRKSPGEGDGVTDWVLTFCLLVSLTTLVVWAIPLKILLLLLWGQTGQKVVLRNFSYRWRRRVELTTVRLFLWDFLCRRGRLGRRSRFPVNIPIELRPVV</sequence>
<feature type="transmembrane region" description="Helical" evidence="1">
    <location>
        <begin position="64"/>
        <end position="82"/>
    </location>
</feature>
<evidence type="ECO:0000256" key="1">
    <source>
        <dbReference type="SAM" id="Phobius"/>
    </source>
</evidence>
<feature type="transmembrane region" description="Helical" evidence="1">
    <location>
        <begin position="116"/>
        <end position="144"/>
    </location>
</feature>
<dbReference type="AlphaFoldDB" id="A0A812QRZ2"/>
<feature type="non-terminal residue" evidence="2">
    <location>
        <position position="1"/>
    </location>
</feature>
<protein>
    <submittedName>
        <fullName evidence="2">ANKRD6 protein</fullName>
    </submittedName>
</protein>
<comment type="caution">
    <text evidence="2">The sequence shown here is derived from an EMBL/GenBank/DDBJ whole genome shotgun (WGS) entry which is preliminary data.</text>
</comment>
<name>A0A812QRZ2_9DINO</name>
<evidence type="ECO:0000313" key="2">
    <source>
        <dbReference type="EMBL" id="CAE7400657.1"/>
    </source>
</evidence>
<keyword evidence="1" id="KW-0472">Membrane</keyword>
<dbReference type="EMBL" id="CAJNJA010017401">
    <property type="protein sequence ID" value="CAE7400657.1"/>
    <property type="molecule type" value="Genomic_DNA"/>
</dbReference>
<keyword evidence="1" id="KW-0812">Transmembrane</keyword>
<gene>
    <name evidence="2" type="primary">ANKRD6</name>
    <name evidence="2" type="ORF">SNEC2469_LOCUS10960</name>
</gene>